<comment type="caution">
    <text evidence="1">The sequence shown here is derived from an EMBL/GenBank/DDBJ whole genome shotgun (WGS) entry which is preliminary data.</text>
</comment>
<organism evidence="1">
    <name type="scientific">Anoxybacillus flavithermus</name>
    <dbReference type="NCBI Taxonomy" id="33934"/>
    <lineage>
        <taxon>Bacteria</taxon>
        <taxon>Bacillati</taxon>
        <taxon>Bacillota</taxon>
        <taxon>Bacilli</taxon>
        <taxon>Bacillales</taxon>
        <taxon>Anoxybacillaceae</taxon>
        <taxon>Anoxybacillus</taxon>
    </lineage>
</organism>
<accession>A0A094JI85</accession>
<dbReference type="AlphaFoldDB" id="A0A094JI85"/>
<sequence length="67" mass="7287">MNGATPKEGGRVYEFTLSQSLTLAAVVEAKLEYKGIKDNYGNEVKEAKTFTFKAVDDTTAPTVTNVK</sequence>
<name>A0A094JI85_9BACL</name>
<evidence type="ECO:0000313" key="1">
    <source>
        <dbReference type="EMBL" id="KFZ32256.1"/>
    </source>
</evidence>
<gene>
    <name evidence="1" type="ORF">JS44_13680</name>
</gene>
<reference evidence="1" key="1">
    <citation type="submission" date="2014-08" db="EMBL/GenBank/DDBJ databases">
        <title>Fullgenome sequencing of Anoxybacillus sp.25 isolate from Garga hot-spring Russia.</title>
        <authorList>
            <person name="Rozanov A.S."/>
            <person name="Kotenko A.V."/>
            <person name="Malup T.K."/>
            <person name="Peltek S.E."/>
        </authorList>
    </citation>
    <scope>NUCLEOTIDE SEQUENCE [LARGE SCALE GENOMIC DNA]</scope>
    <source>
        <strain evidence="1">25</strain>
    </source>
</reference>
<proteinExistence type="predicted"/>
<protein>
    <submittedName>
        <fullName evidence="1">Uncharacterized protein</fullName>
    </submittedName>
</protein>
<dbReference type="EMBL" id="JPZO01000105">
    <property type="protein sequence ID" value="KFZ32256.1"/>
    <property type="molecule type" value="Genomic_DNA"/>
</dbReference>